<reference evidence="4 5" key="1">
    <citation type="submission" date="2020-10" db="EMBL/GenBank/DDBJ databases">
        <title>Wide distribution of Phycisphaera-like planctomycetes from WD2101 soil group in peatlands and genome analysis of the first cultivated representative.</title>
        <authorList>
            <person name="Dedysh S.N."/>
            <person name="Beletsky A.V."/>
            <person name="Ivanova A."/>
            <person name="Kulichevskaya I.S."/>
            <person name="Suzina N.E."/>
            <person name="Philippov D.A."/>
            <person name="Rakitin A.L."/>
            <person name="Mardanov A.V."/>
            <person name="Ravin N.V."/>
        </authorList>
    </citation>
    <scope>NUCLEOTIDE SEQUENCE [LARGE SCALE GENOMIC DNA]</scope>
    <source>
        <strain evidence="4 5">M1803</strain>
    </source>
</reference>
<feature type="domain" description="Polysaccharide biosynthesis protein CapD-like" evidence="3">
    <location>
        <begin position="82"/>
        <end position="403"/>
    </location>
</feature>
<accession>A0A7M2X675</accession>
<evidence type="ECO:0000256" key="1">
    <source>
        <dbReference type="ARBA" id="ARBA00007430"/>
    </source>
</evidence>
<protein>
    <submittedName>
        <fullName evidence="4">Polysaccharide biosynthesis protein</fullName>
    </submittedName>
</protein>
<feature type="region of interest" description="Disordered" evidence="2">
    <location>
        <begin position="226"/>
        <end position="261"/>
    </location>
</feature>
<dbReference type="PANTHER" id="PTHR43318">
    <property type="entry name" value="UDP-N-ACETYLGLUCOSAMINE 4,6-DEHYDRATASE"/>
    <property type="match status" value="1"/>
</dbReference>
<dbReference type="CDD" id="cd05237">
    <property type="entry name" value="UDP_invert_4-6DH_SDR_e"/>
    <property type="match status" value="1"/>
</dbReference>
<dbReference type="Proteomes" id="UP000593765">
    <property type="component" value="Chromosome"/>
</dbReference>
<keyword evidence="5" id="KW-1185">Reference proteome</keyword>
<proteinExistence type="inferred from homology"/>
<dbReference type="Gene3D" id="3.40.50.720">
    <property type="entry name" value="NAD(P)-binding Rossmann-like Domain"/>
    <property type="match status" value="1"/>
</dbReference>
<evidence type="ECO:0000313" key="5">
    <source>
        <dbReference type="Proteomes" id="UP000593765"/>
    </source>
</evidence>
<organism evidence="4 5">
    <name type="scientific">Humisphaera borealis</name>
    <dbReference type="NCBI Taxonomy" id="2807512"/>
    <lineage>
        <taxon>Bacteria</taxon>
        <taxon>Pseudomonadati</taxon>
        <taxon>Planctomycetota</taxon>
        <taxon>Phycisphaerae</taxon>
        <taxon>Tepidisphaerales</taxon>
        <taxon>Tepidisphaeraceae</taxon>
        <taxon>Humisphaera</taxon>
    </lineage>
</organism>
<comment type="similarity">
    <text evidence="1">Belongs to the polysaccharide synthase family.</text>
</comment>
<dbReference type="SUPFAM" id="SSF51735">
    <property type="entry name" value="NAD(P)-binding Rossmann-fold domains"/>
    <property type="match status" value="1"/>
</dbReference>
<evidence type="ECO:0000259" key="3">
    <source>
        <dbReference type="Pfam" id="PF02719"/>
    </source>
</evidence>
<dbReference type="PANTHER" id="PTHR43318:SF1">
    <property type="entry name" value="POLYSACCHARIDE BIOSYNTHESIS PROTEIN EPSC-RELATED"/>
    <property type="match status" value="1"/>
</dbReference>
<evidence type="ECO:0000313" key="4">
    <source>
        <dbReference type="EMBL" id="QOV92340.1"/>
    </source>
</evidence>
<gene>
    <name evidence="4" type="ORF">IPV69_04725</name>
</gene>
<dbReference type="EMBL" id="CP063458">
    <property type="protein sequence ID" value="QOV92340.1"/>
    <property type="molecule type" value="Genomic_DNA"/>
</dbReference>
<dbReference type="InterPro" id="IPR051203">
    <property type="entry name" value="Polysaccharide_Synthase-Rel"/>
</dbReference>
<sequence>MQTSDIHPQQKELRTPIEESVRSLFRSIFRRHPQLEQPGPAVRPLDGRTDALAIPTPTDLLGRPVVNLDTPELQRFLAGKRVLVTGAGGSIGSEICRQAMRFCPQKMLLVERCENALFEIDRELRETWIGAEIIPFLADVCEKSRIEQIFRDERPQVVFHCAAHKHVPMMEANPCEAIKNNVFGTKTVADAAGEFAAQSFVLVSTDKAVNPTSVMGATKRVAELYVQSKSRHEGTNRQEGTSRHEGARARRHEGESDDTASFVQSCLRGPLPSSPTRFAAVRFGNVLGSSGSVVPIFQRQIAAGGPVTVTHPEMQRFFMTIPEASQLVMQAGAIGKGGEVFVLEMGSQVKILDLARELIRRHGLEPDRDIQIRFSGIRPGEKLYEELARDDERTARTSHEKIRVWHLPPADPAEVERGLEVLAGSVDSPDKAVAALAACVPEYQPVGRTVSRPAAEQTPVLRLVASTNDANEQAAVEAA</sequence>
<name>A0A7M2X675_9BACT</name>
<dbReference type="KEGG" id="hbs:IPV69_04725"/>
<dbReference type="AlphaFoldDB" id="A0A7M2X675"/>
<evidence type="ECO:0000256" key="2">
    <source>
        <dbReference type="SAM" id="MobiDB-lite"/>
    </source>
</evidence>
<dbReference type="InterPro" id="IPR003869">
    <property type="entry name" value="Polysac_CapD-like"/>
</dbReference>
<dbReference type="InterPro" id="IPR036291">
    <property type="entry name" value="NAD(P)-bd_dom_sf"/>
</dbReference>
<feature type="compositionally biased region" description="Basic and acidic residues" evidence="2">
    <location>
        <begin position="230"/>
        <end position="254"/>
    </location>
</feature>
<dbReference type="Pfam" id="PF02719">
    <property type="entry name" value="Polysacc_synt_2"/>
    <property type="match status" value="1"/>
</dbReference>